<protein>
    <submittedName>
        <fullName evidence="2">Uncharacterized protein</fullName>
    </submittedName>
</protein>
<gene>
    <name evidence="2" type="ORF">AAG570_008056</name>
</gene>
<dbReference type="EMBL" id="JBFDAA010000022">
    <property type="protein sequence ID" value="KAL1110528.1"/>
    <property type="molecule type" value="Genomic_DNA"/>
</dbReference>
<keyword evidence="3" id="KW-1185">Reference proteome</keyword>
<proteinExistence type="predicted"/>
<evidence type="ECO:0000256" key="1">
    <source>
        <dbReference type="SAM" id="MobiDB-lite"/>
    </source>
</evidence>
<feature type="region of interest" description="Disordered" evidence="1">
    <location>
        <begin position="63"/>
        <end position="108"/>
    </location>
</feature>
<evidence type="ECO:0000313" key="2">
    <source>
        <dbReference type="EMBL" id="KAL1110528.1"/>
    </source>
</evidence>
<accession>A0ABD0XTT8</accession>
<name>A0ABD0XTT8_9HEMI</name>
<sequence length="160" mass="18680">MFYRNKKQETTENASTPEHPTVFLLFNSHIFARYGGRNSCTNGRSAKSKRSVCRPSFGAFKRLCGPRRNQTQTHDTTDRPQHTVRPNPSPTVPSTSIPERLKTSRRPHQRYENDRCLLYINGNRPWARQHRQYHEPVKPRYFDSNSVRPLPQVIKFIGST</sequence>
<comment type="caution">
    <text evidence="2">The sequence shown here is derived from an EMBL/GenBank/DDBJ whole genome shotgun (WGS) entry which is preliminary data.</text>
</comment>
<evidence type="ECO:0000313" key="3">
    <source>
        <dbReference type="Proteomes" id="UP001558652"/>
    </source>
</evidence>
<dbReference type="Proteomes" id="UP001558652">
    <property type="component" value="Unassembled WGS sequence"/>
</dbReference>
<dbReference type="AlphaFoldDB" id="A0ABD0XTT8"/>
<reference evidence="2 3" key="1">
    <citation type="submission" date="2024-07" db="EMBL/GenBank/DDBJ databases">
        <title>Chromosome-level genome assembly of the water stick insect Ranatra chinensis (Heteroptera: Nepidae).</title>
        <authorList>
            <person name="Liu X."/>
        </authorList>
    </citation>
    <scope>NUCLEOTIDE SEQUENCE [LARGE SCALE GENOMIC DNA]</scope>
    <source>
        <strain evidence="2">Cailab_2021Rc</strain>
        <tissue evidence="2">Muscle</tissue>
    </source>
</reference>
<organism evidence="2 3">
    <name type="scientific">Ranatra chinensis</name>
    <dbReference type="NCBI Taxonomy" id="642074"/>
    <lineage>
        <taxon>Eukaryota</taxon>
        <taxon>Metazoa</taxon>
        <taxon>Ecdysozoa</taxon>
        <taxon>Arthropoda</taxon>
        <taxon>Hexapoda</taxon>
        <taxon>Insecta</taxon>
        <taxon>Pterygota</taxon>
        <taxon>Neoptera</taxon>
        <taxon>Paraneoptera</taxon>
        <taxon>Hemiptera</taxon>
        <taxon>Heteroptera</taxon>
        <taxon>Panheteroptera</taxon>
        <taxon>Nepomorpha</taxon>
        <taxon>Nepidae</taxon>
        <taxon>Ranatrinae</taxon>
        <taxon>Ranatra</taxon>
    </lineage>
</organism>